<dbReference type="PANTHER" id="PTHR30616">
    <property type="entry name" value="UNCHARACTERIZED PROTEIN YFIH"/>
    <property type="match status" value="1"/>
</dbReference>
<accession>A0ABR7GP87</accession>
<proteinExistence type="inferred from homology"/>
<comment type="catalytic activity">
    <reaction evidence="9">
        <text>adenosine + phosphate = alpha-D-ribose 1-phosphate + adenine</text>
        <dbReference type="Rhea" id="RHEA:27642"/>
        <dbReference type="ChEBI" id="CHEBI:16335"/>
        <dbReference type="ChEBI" id="CHEBI:16708"/>
        <dbReference type="ChEBI" id="CHEBI:43474"/>
        <dbReference type="ChEBI" id="CHEBI:57720"/>
        <dbReference type="EC" id="2.4.2.1"/>
    </reaction>
    <physiologicalReaction direction="left-to-right" evidence="9">
        <dbReference type="Rhea" id="RHEA:27643"/>
    </physiologicalReaction>
</comment>
<dbReference type="Pfam" id="PF02578">
    <property type="entry name" value="Cu-oxidase_4"/>
    <property type="match status" value="1"/>
</dbReference>
<keyword evidence="13" id="KW-1185">Reference proteome</keyword>
<dbReference type="RefSeq" id="WP_186970279.1">
    <property type="nucleotide sequence ID" value="NZ_JACOPK010000008.1"/>
</dbReference>
<comment type="catalytic activity">
    <reaction evidence="10">
        <text>S-methyl-5'-thioadenosine + phosphate = 5-(methylsulfanyl)-alpha-D-ribose 1-phosphate + adenine</text>
        <dbReference type="Rhea" id="RHEA:11852"/>
        <dbReference type="ChEBI" id="CHEBI:16708"/>
        <dbReference type="ChEBI" id="CHEBI:17509"/>
        <dbReference type="ChEBI" id="CHEBI:43474"/>
        <dbReference type="ChEBI" id="CHEBI:58533"/>
        <dbReference type="EC" id="2.4.2.28"/>
    </reaction>
    <physiologicalReaction direction="left-to-right" evidence="10">
        <dbReference type="Rhea" id="RHEA:11853"/>
    </physiologicalReaction>
</comment>
<keyword evidence="4" id="KW-0808">Transferase</keyword>
<protein>
    <recommendedName>
        <fullName evidence="11">Purine nucleoside phosphorylase</fullName>
    </recommendedName>
</protein>
<name>A0ABR7GP87_9FIRM</name>
<evidence type="ECO:0000256" key="6">
    <source>
        <dbReference type="ARBA" id="ARBA00022801"/>
    </source>
</evidence>
<keyword evidence="5" id="KW-0479">Metal-binding</keyword>
<dbReference type="InterPro" id="IPR003730">
    <property type="entry name" value="Cu_polyphenol_OxRdtase"/>
</dbReference>
<dbReference type="PANTHER" id="PTHR30616:SF2">
    <property type="entry name" value="PURINE NUCLEOSIDE PHOSPHORYLASE LACC1"/>
    <property type="match status" value="1"/>
</dbReference>
<evidence type="ECO:0000256" key="11">
    <source>
        <dbReference type="RuleBase" id="RU361274"/>
    </source>
</evidence>
<evidence type="ECO:0000313" key="12">
    <source>
        <dbReference type="EMBL" id="MBC5696121.1"/>
    </source>
</evidence>
<evidence type="ECO:0000256" key="10">
    <source>
        <dbReference type="ARBA" id="ARBA00049893"/>
    </source>
</evidence>
<dbReference type="Proteomes" id="UP000641741">
    <property type="component" value="Unassembled WGS sequence"/>
</dbReference>
<comment type="function">
    <text evidence="2">Purine nucleoside enzyme that catalyzes the phosphorolysis of adenosine and inosine nucleosides, yielding D-ribose 1-phosphate and the respective free bases, adenine and hypoxanthine. Also catalyzes the phosphorolysis of S-methyl-5'-thioadenosine into adenine and S-methyl-5-thio-alpha-D-ribose 1-phosphate. Also has adenosine deaminase activity.</text>
</comment>
<dbReference type="EMBL" id="JACOPK010000008">
    <property type="protein sequence ID" value="MBC5696121.1"/>
    <property type="molecule type" value="Genomic_DNA"/>
</dbReference>
<evidence type="ECO:0000256" key="5">
    <source>
        <dbReference type="ARBA" id="ARBA00022723"/>
    </source>
</evidence>
<comment type="catalytic activity">
    <reaction evidence="1">
        <text>inosine + phosphate = alpha-D-ribose 1-phosphate + hypoxanthine</text>
        <dbReference type="Rhea" id="RHEA:27646"/>
        <dbReference type="ChEBI" id="CHEBI:17368"/>
        <dbReference type="ChEBI" id="CHEBI:17596"/>
        <dbReference type="ChEBI" id="CHEBI:43474"/>
        <dbReference type="ChEBI" id="CHEBI:57720"/>
        <dbReference type="EC" id="2.4.2.1"/>
    </reaction>
    <physiologicalReaction direction="left-to-right" evidence="1">
        <dbReference type="Rhea" id="RHEA:27647"/>
    </physiologicalReaction>
</comment>
<organism evidence="12 13">
    <name type="scientific">Agathobaculum hominis</name>
    <dbReference type="NCBI Taxonomy" id="2763014"/>
    <lineage>
        <taxon>Bacteria</taxon>
        <taxon>Bacillati</taxon>
        <taxon>Bacillota</taxon>
        <taxon>Clostridia</taxon>
        <taxon>Eubacteriales</taxon>
        <taxon>Butyricicoccaceae</taxon>
        <taxon>Agathobaculum</taxon>
    </lineage>
</organism>
<comment type="caution">
    <text evidence="12">The sequence shown here is derived from an EMBL/GenBank/DDBJ whole genome shotgun (WGS) entry which is preliminary data.</text>
</comment>
<evidence type="ECO:0000256" key="7">
    <source>
        <dbReference type="ARBA" id="ARBA00022833"/>
    </source>
</evidence>
<dbReference type="NCBIfam" id="TIGR00726">
    <property type="entry name" value="peptidoglycan editing factor PgeF"/>
    <property type="match status" value="1"/>
</dbReference>
<evidence type="ECO:0000313" key="13">
    <source>
        <dbReference type="Proteomes" id="UP000641741"/>
    </source>
</evidence>
<dbReference type="Gene3D" id="3.60.140.10">
    <property type="entry name" value="CNF1/YfiH-like putative cysteine hydrolases"/>
    <property type="match status" value="1"/>
</dbReference>
<evidence type="ECO:0000256" key="4">
    <source>
        <dbReference type="ARBA" id="ARBA00022679"/>
    </source>
</evidence>
<evidence type="ECO:0000256" key="8">
    <source>
        <dbReference type="ARBA" id="ARBA00047989"/>
    </source>
</evidence>
<evidence type="ECO:0000256" key="2">
    <source>
        <dbReference type="ARBA" id="ARBA00003215"/>
    </source>
</evidence>
<dbReference type="CDD" id="cd16833">
    <property type="entry name" value="YfiH"/>
    <property type="match status" value="1"/>
</dbReference>
<evidence type="ECO:0000256" key="3">
    <source>
        <dbReference type="ARBA" id="ARBA00007353"/>
    </source>
</evidence>
<dbReference type="InterPro" id="IPR011324">
    <property type="entry name" value="Cytotoxic_necrot_fac-like_cat"/>
</dbReference>
<dbReference type="SUPFAM" id="SSF64438">
    <property type="entry name" value="CNF1/YfiH-like putative cysteine hydrolases"/>
    <property type="match status" value="1"/>
</dbReference>
<gene>
    <name evidence="12" type="primary">pgeF</name>
    <name evidence="12" type="ORF">H8S02_09205</name>
</gene>
<dbReference type="InterPro" id="IPR038371">
    <property type="entry name" value="Cu_polyphenol_OxRdtase_sf"/>
</dbReference>
<keyword evidence="7" id="KW-0862">Zinc</keyword>
<comment type="catalytic activity">
    <reaction evidence="8">
        <text>adenosine + H2O + H(+) = inosine + NH4(+)</text>
        <dbReference type="Rhea" id="RHEA:24408"/>
        <dbReference type="ChEBI" id="CHEBI:15377"/>
        <dbReference type="ChEBI" id="CHEBI:15378"/>
        <dbReference type="ChEBI" id="CHEBI:16335"/>
        <dbReference type="ChEBI" id="CHEBI:17596"/>
        <dbReference type="ChEBI" id="CHEBI:28938"/>
        <dbReference type="EC" id="3.5.4.4"/>
    </reaction>
    <physiologicalReaction direction="left-to-right" evidence="8">
        <dbReference type="Rhea" id="RHEA:24409"/>
    </physiologicalReaction>
</comment>
<keyword evidence="6" id="KW-0378">Hydrolase</keyword>
<sequence length="266" mass="29219">MHPSMHRNERGSFVYYTCDRLPVRHAFTTKFGGVSRGDCESLNLGFNRGDERENVLENYRILAEQLGMDEGRITMTKQIHDTQISVVTEGEAGMGLHQPMAWESDAIVTALPETPLCGFYADCVVTLFYDPATRTAGVAHAGWRGMAAGILPKTVEVMAEKLGAKRESLIAVLGPSIRQECFETDADVPEAMERLMGERVHPFIAEKGVKFHVDLQGIGVRLLTDAGLSPENVIDSGICTKCCADEFWSHRATHGHRGVQGGIICL</sequence>
<evidence type="ECO:0000256" key="9">
    <source>
        <dbReference type="ARBA" id="ARBA00048968"/>
    </source>
</evidence>
<comment type="similarity">
    <text evidence="3 11">Belongs to the purine nucleoside phosphorylase YfiH/LACC1 family.</text>
</comment>
<reference evidence="12 13" key="1">
    <citation type="submission" date="2020-08" db="EMBL/GenBank/DDBJ databases">
        <title>Genome public.</title>
        <authorList>
            <person name="Liu C."/>
            <person name="Sun Q."/>
        </authorList>
    </citation>
    <scope>NUCLEOTIDE SEQUENCE [LARGE SCALE GENOMIC DNA]</scope>
    <source>
        <strain evidence="12 13">M2</strain>
    </source>
</reference>
<evidence type="ECO:0000256" key="1">
    <source>
        <dbReference type="ARBA" id="ARBA00000553"/>
    </source>
</evidence>